<dbReference type="InterPro" id="IPR001279">
    <property type="entry name" value="Metallo-B-lactamas"/>
</dbReference>
<keyword evidence="5" id="KW-0732">Signal</keyword>
<dbReference type="GO" id="GO:0046872">
    <property type="term" value="F:metal ion binding"/>
    <property type="evidence" value="ECO:0007669"/>
    <property type="project" value="UniProtKB-KW"/>
</dbReference>
<dbReference type="InterPro" id="IPR051013">
    <property type="entry name" value="MBL_superfamily_lactonases"/>
</dbReference>
<dbReference type="InterPro" id="IPR036866">
    <property type="entry name" value="RibonucZ/Hydroxyglut_hydro"/>
</dbReference>
<dbReference type="CDD" id="cd07720">
    <property type="entry name" value="OPHC2-like_MBL-fold"/>
    <property type="match status" value="1"/>
</dbReference>
<evidence type="ECO:0000256" key="5">
    <source>
        <dbReference type="SAM" id="SignalP"/>
    </source>
</evidence>
<keyword evidence="4" id="KW-0862">Zinc</keyword>
<keyword evidence="8" id="KW-1185">Reference proteome</keyword>
<name>A0A1P8K4D4_9BURK</name>
<evidence type="ECO:0000259" key="6">
    <source>
        <dbReference type="SMART" id="SM00849"/>
    </source>
</evidence>
<dbReference type="GO" id="GO:0016787">
    <property type="term" value="F:hydrolase activity"/>
    <property type="evidence" value="ECO:0007669"/>
    <property type="project" value="UniProtKB-KW"/>
</dbReference>
<evidence type="ECO:0000256" key="4">
    <source>
        <dbReference type="ARBA" id="ARBA00022833"/>
    </source>
</evidence>
<feature type="domain" description="Metallo-beta-lactamase" evidence="6">
    <location>
        <begin position="84"/>
        <end position="292"/>
    </location>
</feature>
<evidence type="ECO:0000313" key="8">
    <source>
        <dbReference type="Proteomes" id="UP000186609"/>
    </source>
</evidence>
<organism evidence="7 8">
    <name type="scientific">Rhodoferax koreensis</name>
    <dbReference type="NCBI Taxonomy" id="1842727"/>
    <lineage>
        <taxon>Bacteria</taxon>
        <taxon>Pseudomonadati</taxon>
        <taxon>Pseudomonadota</taxon>
        <taxon>Betaproteobacteria</taxon>
        <taxon>Burkholderiales</taxon>
        <taxon>Comamonadaceae</taxon>
        <taxon>Rhodoferax</taxon>
    </lineage>
</organism>
<gene>
    <name evidence="7" type="ORF">RD110_22085</name>
</gene>
<dbReference type="STRING" id="1842727.RD110_22085"/>
<feature type="signal peptide" evidence="5">
    <location>
        <begin position="1"/>
        <end position="24"/>
    </location>
</feature>
<accession>A0A1P8K4D4</accession>
<keyword evidence="2" id="KW-0479">Metal-binding</keyword>
<dbReference type="KEGG" id="rhy:RD110_22085"/>
<evidence type="ECO:0000256" key="2">
    <source>
        <dbReference type="ARBA" id="ARBA00022723"/>
    </source>
</evidence>
<feature type="chain" id="PRO_5012230434" evidence="5">
    <location>
        <begin position="25"/>
        <end position="321"/>
    </location>
</feature>
<evidence type="ECO:0000256" key="3">
    <source>
        <dbReference type="ARBA" id="ARBA00022801"/>
    </source>
</evidence>
<dbReference type="Proteomes" id="UP000186609">
    <property type="component" value="Chromosome"/>
</dbReference>
<dbReference type="EMBL" id="CP019236">
    <property type="protein sequence ID" value="APW40870.1"/>
    <property type="molecule type" value="Genomic_DNA"/>
</dbReference>
<sequence length="321" mass="34835">MPVPNLLAAFALAVVVFVSPKVDAAAPFQHLQAPGFFRMMLGDFEITTLYDGDVNLDMHLMQANEQLLAPLLKADFSDTKFYKGYVCGFLINTGSRLILVDAGSGGHWGPPTLGKLLANLKASGYQPEQVDTVLITHLHPDHVPGIELPDGNRAFPNAKIRMARAESDFWLSKSTQTKAPPEAQEFFDIAQKAAAPYIKAGQWLPFDGDTELLPGIMPIPIAGHTPGHTGYEVSSKGQVLLIWGDVVHAEPVQIPHPEITIAFDADSESARISRQDLFQSLSSSGKLIAGPHMPFPAIGHIRKDADGYVWVPIPYIGSLPD</sequence>
<evidence type="ECO:0000313" key="7">
    <source>
        <dbReference type="EMBL" id="APW40870.1"/>
    </source>
</evidence>
<dbReference type="Pfam" id="PF00753">
    <property type="entry name" value="Lactamase_B"/>
    <property type="match status" value="1"/>
</dbReference>
<dbReference type="Gene3D" id="3.60.15.10">
    <property type="entry name" value="Ribonuclease Z/Hydroxyacylglutathione hydrolase-like"/>
    <property type="match status" value="1"/>
</dbReference>
<comment type="similarity">
    <text evidence="1">Belongs to the metallo-beta-lactamase superfamily.</text>
</comment>
<proteinExistence type="inferred from homology"/>
<evidence type="ECO:0000256" key="1">
    <source>
        <dbReference type="ARBA" id="ARBA00007749"/>
    </source>
</evidence>
<keyword evidence="3 7" id="KW-0378">Hydrolase</keyword>
<dbReference type="PANTHER" id="PTHR42978">
    <property type="entry name" value="QUORUM-QUENCHING LACTONASE YTNP-RELATED-RELATED"/>
    <property type="match status" value="1"/>
</dbReference>
<dbReference type="PANTHER" id="PTHR42978:SF6">
    <property type="entry name" value="QUORUM-QUENCHING LACTONASE YTNP-RELATED"/>
    <property type="match status" value="1"/>
</dbReference>
<dbReference type="AlphaFoldDB" id="A0A1P8K4D4"/>
<dbReference type="SMART" id="SM00849">
    <property type="entry name" value="Lactamase_B"/>
    <property type="match status" value="1"/>
</dbReference>
<protein>
    <submittedName>
        <fullName evidence="7">MBL fold metallo-hydrolase</fullName>
    </submittedName>
</protein>
<reference evidence="7 8" key="1">
    <citation type="submission" date="2017-01" db="EMBL/GenBank/DDBJ databases">
        <authorList>
            <person name="Mah S.A."/>
            <person name="Swanson W.J."/>
            <person name="Moy G.W."/>
            <person name="Vacquier V.D."/>
        </authorList>
    </citation>
    <scope>NUCLEOTIDE SEQUENCE [LARGE SCALE GENOMIC DNA]</scope>
    <source>
        <strain evidence="7 8">DCY110</strain>
    </source>
</reference>
<dbReference type="SUPFAM" id="SSF56281">
    <property type="entry name" value="Metallo-hydrolase/oxidoreductase"/>
    <property type="match status" value="1"/>
</dbReference>